<evidence type="ECO:0000313" key="4">
    <source>
        <dbReference type="EMBL" id="MPY67627.1"/>
    </source>
</evidence>
<dbReference type="SUPFAM" id="SSF51126">
    <property type="entry name" value="Pectin lyase-like"/>
    <property type="match status" value="2"/>
</dbReference>
<evidence type="ECO:0000256" key="1">
    <source>
        <dbReference type="SAM" id="MobiDB-lite"/>
    </source>
</evidence>
<dbReference type="InterPro" id="IPR038637">
    <property type="entry name" value="NPCBM_sf"/>
</dbReference>
<feature type="signal peptide" evidence="2">
    <location>
        <begin position="1"/>
        <end position="38"/>
    </location>
</feature>
<dbReference type="InterPro" id="IPR012334">
    <property type="entry name" value="Pectin_lyas_fold"/>
</dbReference>
<keyword evidence="2" id="KW-0732">Signal</keyword>
<sequence length="667" mass="71056">MHQPISPSRPLRPLSLGVLALSALLSACGRGTPSPTQAADLEESPTLAALQATSTTTLNLADLPWAASTNSRGPVERNQSYGGDRPGDGRTMTMGGTTYATGLGVHADSSLTFNLPAQCGRFMTSIGIDDEVGAAGSVVFEVYADGRLLYRSGRLTGSMAPKNINLNVVGVRELRLMAHKSDNDVSDHANWANPVLTQCAGVVPPATPPAPVPAPAPTLSAPVNAPAGFVNVKAYGAKCDGVADDSAAIQRALTNEAKVYIPAGTCVVGNLELKSNQTVMGEGSASVLLQKVGAQYALSANPGRKGTPNVADNLRHIQLERFKLKGQAGRVAFDEHIHLLNLNAVSDVTVNEMVFEGYVGDGVYLGSSNTRNTERHNERVKILNSQFDGVVKNNRNGISIIDGTDIEIRGSTFVRTGRRGMPGAIDLEPDGDNDAFSRIRNITIDDCEFRDVGADTLIALLLRPQDNLTTPSQNITISNVRGYGNNQEGQTGLGLTHSSWSSTRLPTATTPPLNLKVINSTFDGIYRPFLFTQMKGAVIENTTFKNARAFAYIGTGDGAGFNRDITLNNVTFDNVGYDPNLGYKALTIYSNDGVTLNKVTVKNGNGLGIAFSSGESRNIRILESRIINDNGKLVYGIKRFNDHVLNRATNVASNIELLGVKGNDFLQ</sequence>
<reference evidence="4 5" key="1">
    <citation type="submission" date="2019-10" db="EMBL/GenBank/DDBJ databases">
        <title>Deinococcus sp. isolated from soil.</title>
        <authorList>
            <person name="Li Y."/>
            <person name="Wang J."/>
        </authorList>
    </citation>
    <scope>NUCLEOTIDE SEQUENCE [LARGE SCALE GENOMIC DNA]</scope>
    <source>
        <strain evidence="4 5">SDU3-2</strain>
    </source>
</reference>
<feature type="region of interest" description="Disordered" evidence="1">
    <location>
        <begin position="65"/>
        <end position="92"/>
    </location>
</feature>
<dbReference type="SMART" id="SM00776">
    <property type="entry name" value="NPCBM"/>
    <property type="match status" value="1"/>
</dbReference>
<gene>
    <name evidence="4" type="ORF">F8S09_13190</name>
</gene>
<dbReference type="InterPro" id="IPR013222">
    <property type="entry name" value="Glyco_hyd_98_carb-bd"/>
</dbReference>
<accession>A0A7X1NXH7</accession>
<feature type="chain" id="PRO_5031440552" description="Glycosyl hydrolase family 98 putative carbohydrate-binding module domain-containing protein" evidence="2">
    <location>
        <begin position="39"/>
        <end position="667"/>
    </location>
</feature>
<evidence type="ECO:0000259" key="3">
    <source>
        <dbReference type="SMART" id="SM00776"/>
    </source>
</evidence>
<dbReference type="Pfam" id="PF08305">
    <property type="entry name" value="NPCBM"/>
    <property type="match status" value="1"/>
</dbReference>
<comment type="caution">
    <text evidence="4">The sequence shown here is derived from an EMBL/GenBank/DDBJ whole genome shotgun (WGS) entry which is preliminary data.</text>
</comment>
<dbReference type="Gene3D" id="2.60.120.1060">
    <property type="entry name" value="NPCBM/NEW2 domain"/>
    <property type="match status" value="1"/>
</dbReference>
<feature type="domain" description="Glycosyl hydrolase family 98 putative carbohydrate-binding module" evidence="3">
    <location>
        <begin position="53"/>
        <end position="198"/>
    </location>
</feature>
<dbReference type="Gene3D" id="2.160.20.10">
    <property type="entry name" value="Single-stranded right-handed beta-helix, Pectin lyase-like"/>
    <property type="match status" value="2"/>
</dbReference>
<proteinExistence type="predicted"/>
<dbReference type="InterPro" id="IPR008979">
    <property type="entry name" value="Galactose-bd-like_sf"/>
</dbReference>
<organism evidence="4 5">
    <name type="scientific">Deinococcus terrestris</name>
    <dbReference type="NCBI Taxonomy" id="2651870"/>
    <lineage>
        <taxon>Bacteria</taxon>
        <taxon>Thermotogati</taxon>
        <taxon>Deinococcota</taxon>
        <taxon>Deinococci</taxon>
        <taxon>Deinococcales</taxon>
        <taxon>Deinococcaceae</taxon>
        <taxon>Deinococcus</taxon>
    </lineage>
</organism>
<dbReference type="Pfam" id="PF12708">
    <property type="entry name" value="Pect-lyase_RHGA_epim"/>
    <property type="match status" value="1"/>
</dbReference>
<dbReference type="InterPro" id="IPR024535">
    <property type="entry name" value="RHGA/B-epi-like_pectate_lyase"/>
</dbReference>
<evidence type="ECO:0000256" key="2">
    <source>
        <dbReference type="SAM" id="SignalP"/>
    </source>
</evidence>
<dbReference type="AlphaFoldDB" id="A0A7X1NXH7"/>
<protein>
    <recommendedName>
        <fullName evidence="3">Glycosyl hydrolase family 98 putative carbohydrate-binding module domain-containing protein</fullName>
    </recommendedName>
</protein>
<dbReference type="InterPro" id="IPR006626">
    <property type="entry name" value="PbH1"/>
</dbReference>
<name>A0A7X1NXH7_9DEIO</name>
<dbReference type="EMBL" id="WBSL01000007">
    <property type="protein sequence ID" value="MPY67627.1"/>
    <property type="molecule type" value="Genomic_DNA"/>
</dbReference>
<dbReference type="InterPro" id="IPR011050">
    <property type="entry name" value="Pectin_lyase_fold/virulence"/>
</dbReference>
<keyword evidence="5" id="KW-1185">Reference proteome</keyword>
<dbReference type="SMART" id="SM00710">
    <property type="entry name" value="PbH1"/>
    <property type="match status" value="7"/>
</dbReference>
<evidence type="ECO:0000313" key="5">
    <source>
        <dbReference type="Proteomes" id="UP000484842"/>
    </source>
</evidence>
<dbReference type="RefSeq" id="WP_152871960.1">
    <property type="nucleotide sequence ID" value="NZ_WBSL01000007.1"/>
</dbReference>
<feature type="compositionally biased region" description="Polar residues" evidence="1">
    <location>
        <begin position="67"/>
        <end position="81"/>
    </location>
</feature>
<dbReference type="SUPFAM" id="SSF49785">
    <property type="entry name" value="Galactose-binding domain-like"/>
    <property type="match status" value="1"/>
</dbReference>
<dbReference type="Proteomes" id="UP000484842">
    <property type="component" value="Unassembled WGS sequence"/>
</dbReference>